<keyword evidence="4" id="KW-1185">Reference proteome</keyword>
<evidence type="ECO:0000256" key="2">
    <source>
        <dbReference type="SAM" id="Phobius"/>
    </source>
</evidence>
<dbReference type="RefSeq" id="WP_345422965.1">
    <property type="nucleotide sequence ID" value="NZ_BAABGT010000075.1"/>
</dbReference>
<dbReference type="Proteomes" id="UP001501598">
    <property type="component" value="Unassembled WGS sequence"/>
</dbReference>
<sequence length="203" mass="20030">MRSRWRPGWRAWLGGVALLVALYAGYRGFAGIGLVTTRVVVVLAAVVAGAVLVMALLAHPGPMRTPALRAAVALAAYFVALAAWPAVGSSGYHLGGAIVAAVLAVGLYLRHRDGVGGADAVVMLAVAAGLALALAVALHALASGDALGGAGLVAAGCVGAVGYLAASVVVVGPLPDIPLPRVGEDDPVTGGNGRSREPARPAP</sequence>
<reference evidence="4" key="1">
    <citation type="journal article" date="2019" name="Int. J. Syst. Evol. Microbiol.">
        <title>The Global Catalogue of Microorganisms (GCM) 10K type strain sequencing project: providing services to taxonomists for standard genome sequencing and annotation.</title>
        <authorList>
            <consortium name="The Broad Institute Genomics Platform"/>
            <consortium name="The Broad Institute Genome Sequencing Center for Infectious Disease"/>
            <person name="Wu L."/>
            <person name="Ma J."/>
        </authorList>
    </citation>
    <scope>NUCLEOTIDE SEQUENCE [LARGE SCALE GENOMIC DNA]</scope>
    <source>
        <strain evidence="4">JCM 17906</strain>
    </source>
</reference>
<accession>A0ABP8RYK5</accession>
<feature type="transmembrane region" description="Helical" evidence="2">
    <location>
        <begin position="67"/>
        <end position="86"/>
    </location>
</feature>
<feature type="compositionally biased region" description="Basic and acidic residues" evidence="1">
    <location>
        <begin position="194"/>
        <end position="203"/>
    </location>
</feature>
<feature type="transmembrane region" description="Helical" evidence="2">
    <location>
        <begin position="92"/>
        <end position="109"/>
    </location>
</feature>
<protein>
    <submittedName>
        <fullName evidence="3">Uncharacterized protein</fullName>
    </submittedName>
</protein>
<keyword evidence="2" id="KW-0472">Membrane</keyword>
<evidence type="ECO:0000313" key="3">
    <source>
        <dbReference type="EMBL" id="GAA4553227.1"/>
    </source>
</evidence>
<keyword evidence="2" id="KW-0812">Transmembrane</keyword>
<name>A0ABP8RYK5_9PSEU</name>
<keyword evidence="2" id="KW-1133">Transmembrane helix</keyword>
<comment type="caution">
    <text evidence="3">The sequence shown here is derived from an EMBL/GenBank/DDBJ whole genome shotgun (WGS) entry which is preliminary data.</text>
</comment>
<feature type="transmembrane region" description="Helical" evidence="2">
    <location>
        <begin position="121"/>
        <end position="141"/>
    </location>
</feature>
<dbReference type="EMBL" id="BAABGT010000075">
    <property type="protein sequence ID" value="GAA4553227.1"/>
    <property type="molecule type" value="Genomic_DNA"/>
</dbReference>
<organism evidence="3 4">
    <name type="scientific">Pseudonocardia xishanensis</name>
    <dbReference type="NCBI Taxonomy" id="630995"/>
    <lineage>
        <taxon>Bacteria</taxon>
        <taxon>Bacillati</taxon>
        <taxon>Actinomycetota</taxon>
        <taxon>Actinomycetes</taxon>
        <taxon>Pseudonocardiales</taxon>
        <taxon>Pseudonocardiaceae</taxon>
        <taxon>Pseudonocardia</taxon>
    </lineage>
</organism>
<proteinExistence type="predicted"/>
<feature type="transmembrane region" description="Helical" evidence="2">
    <location>
        <begin position="147"/>
        <end position="171"/>
    </location>
</feature>
<feature type="transmembrane region" description="Helical" evidence="2">
    <location>
        <begin position="40"/>
        <end position="58"/>
    </location>
</feature>
<feature type="region of interest" description="Disordered" evidence="1">
    <location>
        <begin position="181"/>
        <end position="203"/>
    </location>
</feature>
<evidence type="ECO:0000313" key="4">
    <source>
        <dbReference type="Proteomes" id="UP001501598"/>
    </source>
</evidence>
<gene>
    <name evidence="3" type="ORF">GCM10023175_48640</name>
</gene>
<evidence type="ECO:0000256" key="1">
    <source>
        <dbReference type="SAM" id="MobiDB-lite"/>
    </source>
</evidence>